<dbReference type="CDD" id="cd07185">
    <property type="entry name" value="OmpA_C-like"/>
    <property type="match status" value="1"/>
</dbReference>
<evidence type="ECO:0000256" key="3">
    <source>
        <dbReference type="ARBA" id="ARBA00022452"/>
    </source>
</evidence>
<sequence length="547" mass="59634">MLKCSLPLIIFKDTKKYCMRQIIVKTSINFKCLFQALGLFILVLSFSVVHAQNYIKPATLGIHYSLTDFETAAKITSSSFHDVLKNKLWSKPPQMMTGIGVDYLQGISKHIDLAASFNYTKGINGYKLSTTNSTSYALFTLDAVANIKLLSDKYYVRPYLIAGAGLYNQDGTGFYAPLGSGLQFNIFNEALVNVQIQHRLAFANSDNKNFFYQMGIATAIGKKKEKPLPVKPVVETIPQKVLEPVVVVKTPAKNIKVIVTDEATGFPLPDVAVEIKGNDGKKLTGNTDANGSIIFDTLPAADYTVSGLLNNISTTTENVAKNSFNTGNAAIDIHITHNDPRFTLQGQVINKTTNLPEAGVTVSIKNETQNSIIRSQSQVTDGKFIMQLDSESDFSVSGKKADYLSNIEGISTKGLNRSTTLYVKLELAVQDASVGTKIVLNKIYFETGKSVINTTSSSDLDRLVLFMNDNPTVKLEIGGHTDNIGKPAGNLVLSQKRANAVLNYLVSKAIGKERISAKGMGQTQPIADNATADGRSQNRRVEIKVVH</sequence>
<dbReference type="Gene3D" id="3.30.1330.60">
    <property type="entry name" value="OmpA-like domain"/>
    <property type="match status" value="1"/>
</dbReference>
<keyword evidence="8" id="KW-0998">Cell outer membrane</keyword>
<evidence type="ECO:0000256" key="7">
    <source>
        <dbReference type="ARBA" id="ARBA00023136"/>
    </source>
</evidence>
<dbReference type="AlphaFoldDB" id="A0A8J8JWA0"/>
<evidence type="ECO:0000256" key="4">
    <source>
        <dbReference type="ARBA" id="ARBA00022692"/>
    </source>
</evidence>
<evidence type="ECO:0000313" key="11">
    <source>
        <dbReference type="EMBL" id="NNV55071.1"/>
    </source>
</evidence>
<accession>A0A8J8JWA0</accession>
<evidence type="ECO:0000259" key="10">
    <source>
        <dbReference type="PROSITE" id="PS51123"/>
    </source>
</evidence>
<dbReference type="EMBL" id="WHPF01000004">
    <property type="protein sequence ID" value="NNV55071.1"/>
    <property type="molecule type" value="Genomic_DNA"/>
</dbReference>
<dbReference type="GO" id="GO:0015288">
    <property type="term" value="F:porin activity"/>
    <property type="evidence" value="ECO:0007669"/>
    <property type="project" value="UniProtKB-KW"/>
</dbReference>
<evidence type="ECO:0000256" key="8">
    <source>
        <dbReference type="ARBA" id="ARBA00023237"/>
    </source>
</evidence>
<dbReference type="PANTHER" id="PTHR30329">
    <property type="entry name" value="STATOR ELEMENT OF FLAGELLAR MOTOR COMPLEX"/>
    <property type="match status" value="1"/>
</dbReference>
<keyword evidence="3" id="KW-1134">Transmembrane beta strand</keyword>
<dbReference type="Pfam" id="PF17802">
    <property type="entry name" value="SpaA"/>
    <property type="match status" value="1"/>
</dbReference>
<proteinExistence type="predicted"/>
<evidence type="ECO:0000256" key="5">
    <source>
        <dbReference type="ARBA" id="ARBA00023065"/>
    </source>
</evidence>
<keyword evidence="6" id="KW-0626">Porin</keyword>
<name>A0A8J8JWA0_9BACT</name>
<dbReference type="Gene3D" id="2.40.160.20">
    <property type="match status" value="1"/>
</dbReference>
<protein>
    <submittedName>
        <fullName evidence="11">OmpA family protein</fullName>
    </submittedName>
</protein>
<evidence type="ECO:0000256" key="1">
    <source>
        <dbReference type="ARBA" id="ARBA00004571"/>
    </source>
</evidence>
<gene>
    <name evidence="11" type="ORF">GD597_06350</name>
</gene>
<reference evidence="11" key="1">
    <citation type="submission" date="2019-10" db="EMBL/GenBank/DDBJ databases">
        <title>Draft genome sequence of Panacibacter sp. KCS-6.</title>
        <authorList>
            <person name="Yim K.J."/>
        </authorList>
    </citation>
    <scope>NUCLEOTIDE SEQUENCE</scope>
    <source>
        <strain evidence="11">KCS-6</strain>
    </source>
</reference>
<dbReference type="PRINTS" id="PR01021">
    <property type="entry name" value="OMPADOMAIN"/>
</dbReference>
<evidence type="ECO:0000313" key="12">
    <source>
        <dbReference type="Proteomes" id="UP000598971"/>
    </source>
</evidence>
<comment type="caution">
    <text evidence="11">The sequence shown here is derived from an EMBL/GenBank/DDBJ whole genome shotgun (WGS) entry which is preliminary data.</text>
</comment>
<dbReference type="InterPro" id="IPR011250">
    <property type="entry name" value="OMP/PagP_B-barrel"/>
</dbReference>
<dbReference type="InterPro" id="IPR006664">
    <property type="entry name" value="OMP_bac"/>
</dbReference>
<evidence type="ECO:0000256" key="6">
    <source>
        <dbReference type="ARBA" id="ARBA00023114"/>
    </source>
</evidence>
<feature type="domain" description="OmpA-like" evidence="10">
    <location>
        <begin position="434"/>
        <end position="547"/>
    </location>
</feature>
<keyword evidence="4" id="KW-0812">Transmembrane</keyword>
<comment type="subcellular location">
    <subcellularLocation>
        <location evidence="1">Cell outer membrane</location>
        <topology evidence="1">Multi-pass membrane protein</topology>
    </subcellularLocation>
</comment>
<dbReference type="GO" id="GO:0046930">
    <property type="term" value="C:pore complex"/>
    <property type="evidence" value="ECO:0007669"/>
    <property type="project" value="UniProtKB-KW"/>
</dbReference>
<dbReference type="InterPro" id="IPR050330">
    <property type="entry name" value="Bact_OuterMem_StrucFunc"/>
</dbReference>
<dbReference type="PROSITE" id="PS51123">
    <property type="entry name" value="OMPA_2"/>
    <property type="match status" value="1"/>
</dbReference>
<dbReference type="InterPro" id="IPR041033">
    <property type="entry name" value="SpaA_PFL_dom_1"/>
</dbReference>
<organism evidence="11 12">
    <name type="scientific">Limnovirga soli</name>
    <dbReference type="NCBI Taxonomy" id="2656915"/>
    <lineage>
        <taxon>Bacteria</taxon>
        <taxon>Pseudomonadati</taxon>
        <taxon>Bacteroidota</taxon>
        <taxon>Chitinophagia</taxon>
        <taxon>Chitinophagales</taxon>
        <taxon>Chitinophagaceae</taxon>
        <taxon>Limnovirga</taxon>
    </lineage>
</organism>
<dbReference type="InterPro" id="IPR013783">
    <property type="entry name" value="Ig-like_fold"/>
</dbReference>
<dbReference type="Proteomes" id="UP000598971">
    <property type="component" value="Unassembled WGS sequence"/>
</dbReference>
<dbReference type="SUPFAM" id="SSF56925">
    <property type="entry name" value="OMPA-like"/>
    <property type="match status" value="1"/>
</dbReference>
<keyword evidence="2" id="KW-0813">Transport</keyword>
<dbReference type="Pfam" id="PF00691">
    <property type="entry name" value="OmpA"/>
    <property type="match status" value="1"/>
</dbReference>
<keyword evidence="5" id="KW-0406">Ion transport</keyword>
<keyword evidence="12" id="KW-1185">Reference proteome</keyword>
<dbReference type="InterPro" id="IPR036737">
    <property type="entry name" value="OmpA-like_sf"/>
</dbReference>
<dbReference type="PANTHER" id="PTHR30329:SF21">
    <property type="entry name" value="LIPOPROTEIN YIAD-RELATED"/>
    <property type="match status" value="1"/>
</dbReference>
<dbReference type="GO" id="GO:0009279">
    <property type="term" value="C:cell outer membrane"/>
    <property type="evidence" value="ECO:0007669"/>
    <property type="project" value="UniProtKB-SubCell"/>
</dbReference>
<dbReference type="Gene3D" id="2.60.40.10">
    <property type="entry name" value="Immunoglobulins"/>
    <property type="match status" value="1"/>
</dbReference>
<evidence type="ECO:0000256" key="9">
    <source>
        <dbReference type="PROSITE-ProRule" id="PRU00473"/>
    </source>
</evidence>
<keyword evidence="7 9" id="KW-0472">Membrane</keyword>
<dbReference type="GO" id="GO:0006811">
    <property type="term" value="P:monoatomic ion transport"/>
    <property type="evidence" value="ECO:0007669"/>
    <property type="project" value="UniProtKB-KW"/>
</dbReference>
<evidence type="ECO:0000256" key="2">
    <source>
        <dbReference type="ARBA" id="ARBA00022448"/>
    </source>
</evidence>
<dbReference type="SUPFAM" id="SSF103088">
    <property type="entry name" value="OmpA-like"/>
    <property type="match status" value="1"/>
</dbReference>
<dbReference type="InterPro" id="IPR006665">
    <property type="entry name" value="OmpA-like"/>
</dbReference>
<dbReference type="SUPFAM" id="SSF49478">
    <property type="entry name" value="Cna protein B-type domain"/>
    <property type="match status" value="1"/>
</dbReference>